<evidence type="ECO:0000313" key="3">
    <source>
        <dbReference type="Proteomes" id="UP001058533"/>
    </source>
</evidence>
<accession>A0ABY5L9X5</accession>
<dbReference type="Proteomes" id="UP001058533">
    <property type="component" value="Chromosome"/>
</dbReference>
<evidence type="ECO:0000313" key="2">
    <source>
        <dbReference type="EMBL" id="UUL82398.1"/>
    </source>
</evidence>
<feature type="region of interest" description="Disordered" evidence="1">
    <location>
        <begin position="109"/>
        <end position="133"/>
    </location>
</feature>
<dbReference type="EMBL" id="CP101740">
    <property type="protein sequence ID" value="UUL82398.1"/>
    <property type="molecule type" value="Genomic_DNA"/>
</dbReference>
<reference evidence="2" key="1">
    <citation type="submission" date="2022-07" db="EMBL/GenBank/DDBJ databases">
        <title>Sphingomonas sp. nov., a novel bacterium isolated from the north slope of the Mount Everest.</title>
        <authorList>
            <person name="Cui X."/>
            <person name="Liu Y."/>
        </authorList>
    </citation>
    <scope>NUCLEOTIDE SEQUENCE</scope>
    <source>
        <strain evidence="2">S5-59</strain>
    </source>
</reference>
<gene>
    <name evidence="2" type="ORF">NMP03_14680</name>
</gene>
<dbReference type="RefSeq" id="WP_256506221.1">
    <property type="nucleotide sequence ID" value="NZ_CP101740.1"/>
</dbReference>
<evidence type="ECO:0000256" key="1">
    <source>
        <dbReference type="SAM" id="MobiDB-lite"/>
    </source>
</evidence>
<proteinExistence type="predicted"/>
<sequence>MKAHQNLDVNRAIADALEAIGSDPGASKRRPGNYALAPGLARRATNEIGYLCEGWLDCISRAVATIRRDGELLRDGLSQFVLFQLTVTPLPEGNKAALAIELDRFAASVGQGPRKLASGKSTPGEATDMDARS</sequence>
<name>A0ABY5L9X5_9SPHN</name>
<keyword evidence="3" id="KW-1185">Reference proteome</keyword>
<organism evidence="2 3">
    <name type="scientific">Sphingomonas qomolangmaensis</name>
    <dbReference type="NCBI Taxonomy" id="2918765"/>
    <lineage>
        <taxon>Bacteria</taxon>
        <taxon>Pseudomonadati</taxon>
        <taxon>Pseudomonadota</taxon>
        <taxon>Alphaproteobacteria</taxon>
        <taxon>Sphingomonadales</taxon>
        <taxon>Sphingomonadaceae</taxon>
        <taxon>Sphingomonas</taxon>
    </lineage>
</organism>
<protein>
    <submittedName>
        <fullName evidence="2">CopG family transcriptional regulator</fullName>
    </submittedName>
</protein>